<keyword evidence="2" id="KW-1185">Reference proteome</keyword>
<gene>
    <name evidence="1" type="ORF">LMG27198_42420</name>
</gene>
<dbReference type="AlphaFoldDB" id="A0A9W6GYN7"/>
<comment type="caution">
    <text evidence="1">The sequence shown here is derived from an EMBL/GenBank/DDBJ whole genome shotgun (WGS) entry which is preliminary data.</text>
</comment>
<evidence type="ECO:0000313" key="2">
    <source>
        <dbReference type="Proteomes" id="UP001144323"/>
    </source>
</evidence>
<organism evidence="1 2">
    <name type="scientific">Methylocystis echinoides</name>
    <dbReference type="NCBI Taxonomy" id="29468"/>
    <lineage>
        <taxon>Bacteria</taxon>
        <taxon>Pseudomonadati</taxon>
        <taxon>Pseudomonadota</taxon>
        <taxon>Alphaproteobacteria</taxon>
        <taxon>Hyphomicrobiales</taxon>
        <taxon>Methylocystaceae</taxon>
        <taxon>Methylocystis</taxon>
    </lineage>
</organism>
<sequence>MGFAHGASVVNASGATPGDVNVRVHLSVVTAMIETSTVPYVVEEGDLAQLLDVDGVPTTDNGPTELETASAAEQYLMSFQQDG</sequence>
<dbReference type="EMBL" id="BSEC01000002">
    <property type="protein sequence ID" value="GLI95250.1"/>
    <property type="molecule type" value="Genomic_DNA"/>
</dbReference>
<accession>A0A9W6GYN7</accession>
<reference evidence="1" key="1">
    <citation type="journal article" date="2023" name="Int. J. Syst. Evol. Microbiol.">
        <title>Methylocystis iwaonis sp. nov., a type II methane-oxidizing bacterium from surface soil of a rice paddy field in Japan, and emended description of the genus Methylocystis (ex Whittenbury et al. 1970) Bowman et al. 1993.</title>
        <authorList>
            <person name="Kaise H."/>
            <person name="Sawadogo J.B."/>
            <person name="Alam M.S."/>
            <person name="Ueno C."/>
            <person name="Dianou D."/>
            <person name="Shinjo R."/>
            <person name="Asakawa S."/>
        </authorList>
    </citation>
    <scope>NUCLEOTIDE SEQUENCE</scope>
    <source>
        <strain evidence="1">LMG27198</strain>
    </source>
</reference>
<evidence type="ECO:0000313" key="1">
    <source>
        <dbReference type="EMBL" id="GLI95250.1"/>
    </source>
</evidence>
<dbReference type="Proteomes" id="UP001144323">
    <property type="component" value="Unassembled WGS sequence"/>
</dbReference>
<dbReference type="RefSeq" id="WP_281805960.1">
    <property type="nucleotide sequence ID" value="NZ_BSEC01000002.1"/>
</dbReference>
<proteinExistence type="predicted"/>
<protein>
    <submittedName>
        <fullName evidence="1">Uncharacterized protein</fullName>
    </submittedName>
</protein>
<name>A0A9W6GYN7_9HYPH</name>